<reference evidence="9 10" key="1">
    <citation type="submission" date="2021-12" db="EMBL/GenBank/DDBJ databases">
        <title>Genome sequencing of bacteria with rrn-lacking chromosome and rrn-plasmid.</title>
        <authorList>
            <person name="Anda M."/>
            <person name="Iwasaki W."/>
        </authorList>
    </citation>
    <scope>NUCLEOTIDE SEQUENCE [LARGE SCALE GENOMIC DNA]</scope>
    <source>
        <strain evidence="9 10">NBRC 15940</strain>
    </source>
</reference>
<evidence type="ECO:0000256" key="5">
    <source>
        <dbReference type="ARBA" id="ARBA00023004"/>
    </source>
</evidence>
<dbReference type="InterPro" id="IPR009056">
    <property type="entry name" value="Cyt_c-like_dom"/>
</dbReference>
<dbReference type="AlphaFoldDB" id="A0AAN5AI75"/>
<keyword evidence="5 6" id="KW-0408">Iron</keyword>
<gene>
    <name evidence="9" type="ORF">PEDI_06670</name>
</gene>
<keyword evidence="9" id="KW-0575">Peroxidase</keyword>
<evidence type="ECO:0000256" key="7">
    <source>
        <dbReference type="SAM" id="SignalP"/>
    </source>
</evidence>
<feature type="signal peptide" evidence="7">
    <location>
        <begin position="1"/>
        <end position="19"/>
    </location>
</feature>
<comment type="caution">
    <text evidence="9">The sequence shown here is derived from an EMBL/GenBank/DDBJ whole genome shotgun (WGS) entry which is preliminary data.</text>
</comment>
<evidence type="ECO:0000259" key="8">
    <source>
        <dbReference type="PROSITE" id="PS51007"/>
    </source>
</evidence>
<dbReference type="Proteomes" id="UP001310022">
    <property type="component" value="Unassembled WGS sequence"/>
</dbReference>
<dbReference type="GO" id="GO:0004130">
    <property type="term" value="F:cytochrome-c peroxidase activity"/>
    <property type="evidence" value="ECO:0007669"/>
    <property type="project" value="TreeGrafter"/>
</dbReference>
<dbReference type="Pfam" id="PF03150">
    <property type="entry name" value="CCP_MauG"/>
    <property type="match status" value="1"/>
</dbReference>
<dbReference type="Gene3D" id="1.10.760.10">
    <property type="entry name" value="Cytochrome c-like domain"/>
    <property type="match status" value="2"/>
</dbReference>
<dbReference type="InterPro" id="IPR004852">
    <property type="entry name" value="Di-haem_cyt_c_peroxidsae"/>
</dbReference>
<organism evidence="9 10">
    <name type="scientific">Persicobacter diffluens</name>
    <dbReference type="NCBI Taxonomy" id="981"/>
    <lineage>
        <taxon>Bacteria</taxon>
        <taxon>Pseudomonadati</taxon>
        <taxon>Bacteroidota</taxon>
        <taxon>Cytophagia</taxon>
        <taxon>Cytophagales</taxon>
        <taxon>Persicobacteraceae</taxon>
        <taxon>Persicobacter</taxon>
    </lineage>
</organism>
<keyword evidence="3 6" id="KW-0479">Metal-binding</keyword>
<accession>A0AAN5AI75</accession>
<dbReference type="RefSeq" id="WP_338235979.1">
    <property type="nucleotide sequence ID" value="NZ_BQKE01000001.1"/>
</dbReference>
<keyword evidence="7" id="KW-0732">Signal</keyword>
<dbReference type="GO" id="GO:0009055">
    <property type="term" value="F:electron transfer activity"/>
    <property type="evidence" value="ECO:0007669"/>
    <property type="project" value="InterPro"/>
</dbReference>
<dbReference type="PROSITE" id="PS51257">
    <property type="entry name" value="PROKAR_LIPOPROTEIN"/>
    <property type="match status" value="1"/>
</dbReference>
<dbReference type="SUPFAM" id="SSF46626">
    <property type="entry name" value="Cytochrome c"/>
    <property type="match status" value="2"/>
</dbReference>
<dbReference type="GO" id="GO:0020037">
    <property type="term" value="F:heme binding"/>
    <property type="evidence" value="ECO:0007669"/>
    <property type="project" value="InterPro"/>
</dbReference>
<protein>
    <submittedName>
        <fullName evidence="9">Cytochrome-c peroxidase</fullName>
    </submittedName>
</protein>
<dbReference type="GO" id="GO:0030313">
    <property type="term" value="C:cell envelope"/>
    <property type="evidence" value="ECO:0007669"/>
    <property type="project" value="UniProtKB-SubCell"/>
</dbReference>
<keyword evidence="10" id="KW-1185">Reference proteome</keyword>
<evidence type="ECO:0000256" key="6">
    <source>
        <dbReference type="PROSITE-ProRule" id="PRU00433"/>
    </source>
</evidence>
<proteinExistence type="predicted"/>
<dbReference type="GO" id="GO:0046872">
    <property type="term" value="F:metal ion binding"/>
    <property type="evidence" value="ECO:0007669"/>
    <property type="project" value="UniProtKB-KW"/>
</dbReference>
<keyword evidence="4" id="KW-0560">Oxidoreductase</keyword>
<comment type="subcellular location">
    <subcellularLocation>
        <location evidence="1">Cell envelope</location>
    </subcellularLocation>
</comment>
<dbReference type="PANTHER" id="PTHR30600">
    <property type="entry name" value="CYTOCHROME C PEROXIDASE-RELATED"/>
    <property type="match status" value="1"/>
</dbReference>
<evidence type="ECO:0000313" key="9">
    <source>
        <dbReference type="EMBL" id="GJM60115.1"/>
    </source>
</evidence>
<dbReference type="InterPro" id="IPR051395">
    <property type="entry name" value="Cytochrome_c_Peroxidase/MauG"/>
</dbReference>
<feature type="domain" description="Cytochrome c" evidence="8">
    <location>
        <begin position="192"/>
        <end position="319"/>
    </location>
</feature>
<evidence type="ECO:0000256" key="4">
    <source>
        <dbReference type="ARBA" id="ARBA00023002"/>
    </source>
</evidence>
<sequence length="340" mass="38304">MRRIWILCLSVVFFVACEADEPVDHSAATPISLNVPGKFPKVVIPTDNPLTAEGVALGRRVYYDRNLNTKDKGRACGDCHQQKTGFASANEQGQLAIMPHANLAYDQYFLWNGSKEGSLEGVMVFEIRDFFEADLDYANGNEEYRRLAKLAFGHEEISYKTLGYALAQFSRTQLSGNSKFDKFNRGEGTLTEQEKRGYDLFFTEDADCFHCHSTVLFRDGDFHNIGLDATFHAGNSGRFLVTGDSVDIGKFKTPSLRNVAVTAPYMHDNRFATLEEVVDFYSDQVNFTEFTDPLMNHEGGINMTAAQKEDLIAFLKTLTDEEYLENEDFSNPFNSPTTDR</sequence>
<evidence type="ECO:0000256" key="1">
    <source>
        <dbReference type="ARBA" id="ARBA00004196"/>
    </source>
</evidence>
<evidence type="ECO:0000313" key="10">
    <source>
        <dbReference type="Proteomes" id="UP001310022"/>
    </source>
</evidence>
<feature type="chain" id="PRO_5042901798" evidence="7">
    <location>
        <begin position="20"/>
        <end position="340"/>
    </location>
</feature>
<keyword evidence="2 6" id="KW-0349">Heme</keyword>
<dbReference type="InterPro" id="IPR036909">
    <property type="entry name" value="Cyt_c-like_dom_sf"/>
</dbReference>
<evidence type="ECO:0000256" key="2">
    <source>
        <dbReference type="ARBA" id="ARBA00022617"/>
    </source>
</evidence>
<dbReference type="EMBL" id="BQKE01000001">
    <property type="protein sequence ID" value="GJM60115.1"/>
    <property type="molecule type" value="Genomic_DNA"/>
</dbReference>
<name>A0AAN5AI75_9BACT</name>
<evidence type="ECO:0000256" key="3">
    <source>
        <dbReference type="ARBA" id="ARBA00022723"/>
    </source>
</evidence>
<dbReference type="PROSITE" id="PS51007">
    <property type="entry name" value="CYTC"/>
    <property type="match status" value="1"/>
</dbReference>